<name>A0A409V9P3_9AGAR</name>
<dbReference type="InterPro" id="IPR029063">
    <property type="entry name" value="SAM-dependent_MTases_sf"/>
</dbReference>
<dbReference type="EMBL" id="NHTK01006122">
    <property type="protein sequence ID" value="PPQ63466.1"/>
    <property type="molecule type" value="Genomic_DNA"/>
</dbReference>
<dbReference type="AlphaFoldDB" id="A0A409V9P3"/>
<evidence type="ECO:0000313" key="4">
    <source>
        <dbReference type="Proteomes" id="UP000284842"/>
    </source>
</evidence>
<evidence type="ECO:0000313" key="3">
    <source>
        <dbReference type="EMBL" id="PPQ63466.1"/>
    </source>
</evidence>
<dbReference type="Proteomes" id="UP000284842">
    <property type="component" value="Unassembled WGS sequence"/>
</dbReference>
<dbReference type="STRING" id="181874.A0A409V9P3"/>
<feature type="region of interest" description="Disordered" evidence="1">
    <location>
        <begin position="296"/>
        <end position="354"/>
    </location>
</feature>
<organism evidence="3 4">
    <name type="scientific">Panaeolus cyanescens</name>
    <dbReference type="NCBI Taxonomy" id="181874"/>
    <lineage>
        <taxon>Eukaryota</taxon>
        <taxon>Fungi</taxon>
        <taxon>Dikarya</taxon>
        <taxon>Basidiomycota</taxon>
        <taxon>Agaricomycotina</taxon>
        <taxon>Agaricomycetes</taxon>
        <taxon>Agaricomycetidae</taxon>
        <taxon>Agaricales</taxon>
        <taxon>Agaricineae</taxon>
        <taxon>Galeropsidaceae</taxon>
        <taxon>Panaeolus</taxon>
    </lineage>
</organism>
<evidence type="ECO:0000256" key="1">
    <source>
        <dbReference type="SAM" id="MobiDB-lite"/>
    </source>
</evidence>
<gene>
    <name evidence="3" type="ORF">CVT24_004998</name>
</gene>
<dbReference type="SUPFAM" id="SSF53335">
    <property type="entry name" value="S-adenosyl-L-methionine-dependent methyltransferases"/>
    <property type="match status" value="1"/>
</dbReference>
<dbReference type="OrthoDB" id="10258156at2759"/>
<dbReference type="PANTHER" id="PTHR12496:SF0">
    <property type="entry name" value="METHYLTRANSFERASE DOMAIN-CONTAINING PROTEIN"/>
    <property type="match status" value="1"/>
</dbReference>
<keyword evidence="4" id="KW-1185">Reference proteome</keyword>
<protein>
    <recommendedName>
        <fullName evidence="2">Methyltransferase domain-containing protein</fullName>
    </recommendedName>
</protein>
<reference evidence="3 4" key="1">
    <citation type="journal article" date="2018" name="Evol. Lett.">
        <title>Horizontal gene cluster transfer increased hallucinogenic mushroom diversity.</title>
        <authorList>
            <person name="Reynolds H.T."/>
            <person name="Vijayakumar V."/>
            <person name="Gluck-Thaler E."/>
            <person name="Korotkin H.B."/>
            <person name="Matheny P.B."/>
            <person name="Slot J.C."/>
        </authorList>
    </citation>
    <scope>NUCLEOTIDE SEQUENCE [LARGE SCALE GENOMIC DNA]</scope>
    <source>
        <strain evidence="3 4">2629</strain>
    </source>
</reference>
<dbReference type="Pfam" id="PF13679">
    <property type="entry name" value="Methyltransf_32"/>
    <property type="match status" value="1"/>
</dbReference>
<sequence length="493" mass="54438">MPPFDPFLHDADLTLLSTHPNYYAIHPQDIQLPAQPWLDLVTSSELGGRPPLAIDETIIKLPSEQGMSPKKRHEVAVMAAYIVKLVKNLPEIPFIVDVGAGQGYLTRALKHNLPQSNILALDADVAQSEGARKWENRVLRLGESDPQIDHKTILITTDNLLAIIDEWVSEKQPSERASSSPVPVLLIGLHACGSLTPDILRAYLSSSRKQDRHSLWYSSAVVAVGCCYNLMRPGDFPLSKRYSFHPPLPVAAYHLAAQVPSTWLDAAGNALPSVKLSIRKVVWRALLGRLLEQATSNTTENSPTPDNTVNKSATVPARWNRRPEAWESQANTSSTTARNAAEDDSSTGQTNNHTRLGRLSDAVYKSWSSFVDAASKKLGITFPPYVSDLPIGHEPDEPQRISTHFNGTNVDFQSLEKRLEVLHVKRCLLGPKVEETILNDRMEWFKEELNADQDGIDSMVELDRVNLFNQSLGSARNVAIVVAPQGCLPKAQG</sequence>
<feature type="compositionally biased region" description="Polar residues" evidence="1">
    <location>
        <begin position="296"/>
        <end position="313"/>
    </location>
</feature>
<evidence type="ECO:0000259" key="2">
    <source>
        <dbReference type="Pfam" id="PF13679"/>
    </source>
</evidence>
<feature type="compositionally biased region" description="Low complexity" evidence="1">
    <location>
        <begin position="330"/>
        <end position="339"/>
    </location>
</feature>
<dbReference type="PANTHER" id="PTHR12496">
    <property type="entry name" value="CGI-41 METHYLTRANSFERASE"/>
    <property type="match status" value="1"/>
</dbReference>
<dbReference type="InterPro" id="IPR025714">
    <property type="entry name" value="Methyltranfer_dom"/>
</dbReference>
<comment type="caution">
    <text evidence="3">The sequence shown here is derived from an EMBL/GenBank/DDBJ whole genome shotgun (WGS) entry which is preliminary data.</text>
</comment>
<dbReference type="InterPro" id="IPR052220">
    <property type="entry name" value="METTL25"/>
</dbReference>
<dbReference type="InParanoid" id="A0A409V9P3"/>
<proteinExistence type="predicted"/>
<accession>A0A409V9P3</accession>
<feature type="domain" description="Methyltransferase" evidence="2">
    <location>
        <begin position="70"/>
        <end position="232"/>
    </location>
</feature>